<accession>A0A875S6T0</accession>
<comment type="similarity">
    <text evidence="1">Belongs to the syntaxin family.</text>
</comment>
<dbReference type="GO" id="GO:0006886">
    <property type="term" value="P:intracellular protein transport"/>
    <property type="evidence" value="ECO:0007669"/>
    <property type="project" value="InterPro"/>
</dbReference>
<keyword evidence="6" id="KW-1185">Reference proteome</keyword>
<dbReference type="GO" id="GO:0012505">
    <property type="term" value="C:endomembrane system"/>
    <property type="evidence" value="ECO:0007669"/>
    <property type="project" value="TreeGrafter"/>
</dbReference>
<dbReference type="GO" id="GO:0000149">
    <property type="term" value="F:SNARE binding"/>
    <property type="evidence" value="ECO:0007669"/>
    <property type="project" value="TreeGrafter"/>
</dbReference>
<dbReference type="PROSITE" id="PS00914">
    <property type="entry name" value="SYNTAXIN"/>
    <property type="match status" value="1"/>
</dbReference>
<feature type="region of interest" description="Disordered" evidence="2">
    <location>
        <begin position="1"/>
        <end position="22"/>
    </location>
</feature>
<dbReference type="OrthoDB" id="364348at2759"/>
<evidence type="ECO:0000313" key="6">
    <source>
        <dbReference type="Proteomes" id="UP000662931"/>
    </source>
</evidence>
<keyword evidence="3" id="KW-0812">Transmembrane</keyword>
<keyword evidence="3" id="KW-0472">Membrane</keyword>
<dbReference type="GO" id="GO:0005484">
    <property type="term" value="F:SNAP receptor activity"/>
    <property type="evidence" value="ECO:0007669"/>
    <property type="project" value="InterPro"/>
</dbReference>
<dbReference type="PROSITE" id="PS50192">
    <property type="entry name" value="T_SNARE"/>
    <property type="match status" value="1"/>
</dbReference>
<dbReference type="PANTHER" id="PTHR19957:SF38">
    <property type="entry name" value="LD27581P"/>
    <property type="match status" value="1"/>
</dbReference>
<feature type="region of interest" description="Disordered" evidence="2">
    <location>
        <begin position="139"/>
        <end position="164"/>
    </location>
</feature>
<dbReference type="InterPro" id="IPR045242">
    <property type="entry name" value="Syntaxin"/>
</dbReference>
<evidence type="ECO:0000256" key="2">
    <source>
        <dbReference type="SAM" id="MobiDB-lite"/>
    </source>
</evidence>
<evidence type="ECO:0000256" key="3">
    <source>
        <dbReference type="SAM" id="Phobius"/>
    </source>
</evidence>
<dbReference type="PANTHER" id="PTHR19957">
    <property type="entry name" value="SYNTAXIN"/>
    <property type="match status" value="1"/>
</dbReference>
<dbReference type="GO" id="GO:0031201">
    <property type="term" value="C:SNARE complex"/>
    <property type="evidence" value="ECO:0007669"/>
    <property type="project" value="TreeGrafter"/>
</dbReference>
<dbReference type="InterPro" id="IPR010989">
    <property type="entry name" value="SNARE"/>
</dbReference>
<feature type="compositionally biased region" description="Basic and acidic residues" evidence="2">
    <location>
        <begin position="139"/>
        <end position="150"/>
    </location>
</feature>
<dbReference type="GO" id="GO:0006896">
    <property type="term" value="P:Golgi to vacuole transport"/>
    <property type="evidence" value="ECO:0007669"/>
    <property type="project" value="TreeGrafter"/>
</dbReference>
<gene>
    <name evidence="5" type="ORF">FOA43_003051</name>
</gene>
<sequence length="275" mass="31954">MNESFNSAIDLEEQPSYQDSPEFDQVNDDISNGLLEINNMLSNLNKNLIVMERKVDVDGRSGGDGSVEKYQSNSVTLVNRLVGLFKDISLYSRKMNGMDTTMLNKSQIFVKSKLNENLKSSLKKFNELQKSLTDLDKQMNEQVQESHKQSETSPPPQQQQQQQQRLIIEYEPVNAEELEYQRNLVEERERDIEQISHGVSELNEIFHDLSSMVDAQGEFVDNIETNIYSTLHDTRMANKHLRRADRYHRNKRKLCFWLLMIACVVILFVIMIIFA</sequence>
<dbReference type="Gene3D" id="1.20.5.110">
    <property type="match status" value="1"/>
</dbReference>
<dbReference type="InterPro" id="IPR000727">
    <property type="entry name" value="T_SNARE_dom"/>
</dbReference>
<dbReference type="EMBL" id="CP064814">
    <property type="protein sequence ID" value="QPG75692.1"/>
    <property type="molecule type" value="Genomic_DNA"/>
</dbReference>
<dbReference type="RefSeq" id="XP_038779257.1">
    <property type="nucleotide sequence ID" value="XM_038923329.1"/>
</dbReference>
<dbReference type="Proteomes" id="UP000662931">
    <property type="component" value="Chromosome 3"/>
</dbReference>
<dbReference type="GO" id="GO:0006906">
    <property type="term" value="P:vesicle fusion"/>
    <property type="evidence" value="ECO:0007669"/>
    <property type="project" value="TreeGrafter"/>
</dbReference>
<name>A0A875S6T0_EENNA</name>
<dbReference type="SMART" id="SM00397">
    <property type="entry name" value="t_SNARE"/>
    <property type="match status" value="1"/>
</dbReference>
<reference evidence="5" key="1">
    <citation type="submission" date="2020-10" db="EMBL/GenBank/DDBJ databases">
        <authorList>
            <person name="Roach M.J.R."/>
        </authorList>
    </citation>
    <scope>NUCLEOTIDE SEQUENCE</scope>
    <source>
        <strain evidence="5">CBS 1945</strain>
    </source>
</reference>
<feature type="domain" description="T-SNARE coiled-coil homology" evidence="4">
    <location>
        <begin position="182"/>
        <end position="244"/>
    </location>
</feature>
<feature type="transmembrane region" description="Helical" evidence="3">
    <location>
        <begin position="254"/>
        <end position="274"/>
    </location>
</feature>
<dbReference type="CDD" id="cd15840">
    <property type="entry name" value="SNARE_Qa"/>
    <property type="match status" value="1"/>
</dbReference>
<organism evidence="5 6">
    <name type="scientific">Eeniella nana</name>
    <name type="common">Yeast</name>
    <name type="synonym">Brettanomyces nanus</name>
    <dbReference type="NCBI Taxonomy" id="13502"/>
    <lineage>
        <taxon>Eukaryota</taxon>
        <taxon>Fungi</taxon>
        <taxon>Dikarya</taxon>
        <taxon>Ascomycota</taxon>
        <taxon>Saccharomycotina</taxon>
        <taxon>Pichiomycetes</taxon>
        <taxon>Pichiales</taxon>
        <taxon>Pichiaceae</taxon>
        <taxon>Brettanomyces</taxon>
    </lineage>
</organism>
<dbReference type="Pfam" id="PF14523">
    <property type="entry name" value="Syntaxin_2"/>
    <property type="match status" value="1"/>
</dbReference>
<dbReference type="SUPFAM" id="SSF47661">
    <property type="entry name" value="t-snare proteins"/>
    <property type="match status" value="1"/>
</dbReference>
<evidence type="ECO:0000259" key="4">
    <source>
        <dbReference type="PROSITE" id="PS50192"/>
    </source>
</evidence>
<dbReference type="AlphaFoldDB" id="A0A875S6T0"/>
<dbReference type="GO" id="GO:0048278">
    <property type="term" value="P:vesicle docking"/>
    <property type="evidence" value="ECO:0007669"/>
    <property type="project" value="TreeGrafter"/>
</dbReference>
<proteinExistence type="inferred from homology"/>
<evidence type="ECO:0000256" key="1">
    <source>
        <dbReference type="ARBA" id="ARBA00009063"/>
    </source>
</evidence>
<dbReference type="InterPro" id="IPR006011">
    <property type="entry name" value="Syntaxin_N"/>
</dbReference>
<keyword evidence="3" id="KW-1133">Transmembrane helix</keyword>
<dbReference type="KEGG" id="bnn:FOA43_003051"/>
<protein>
    <recommendedName>
        <fullName evidence="4">t-SNARE coiled-coil homology domain-containing protein</fullName>
    </recommendedName>
</protein>
<dbReference type="InterPro" id="IPR006012">
    <property type="entry name" value="Syntaxin/epimorphin_CS"/>
</dbReference>
<dbReference type="GeneID" id="62196452"/>
<evidence type="ECO:0000313" key="5">
    <source>
        <dbReference type="EMBL" id="QPG75692.1"/>
    </source>
</evidence>
<dbReference type="Pfam" id="PF05739">
    <property type="entry name" value="SNARE"/>
    <property type="match status" value="1"/>
</dbReference>